<dbReference type="EMBL" id="ADFP01000064">
    <property type="protein sequence ID" value="EFB90750.1"/>
    <property type="molecule type" value="Genomic_DNA"/>
</dbReference>
<keyword evidence="1" id="KW-0472">Membrane</keyword>
<dbReference type="Proteomes" id="UP000006462">
    <property type="component" value="Unassembled WGS sequence"/>
</dbReference>
<comment type="caution">
    <text evidence="2">The sequence shown here is derived from an EMBL/GenBank/DDBJ whole genome shotgun (WGS) entry which is preliminary data.</text>
</comment>
<feature type="transmembrane region" description="Helical" evidence="1">
    <location>
        <begin position="70"/>
        <end position="90"/>
    </location>
</feature>
<evidence type="ECO:0000256" key="1">
    <source>
        <dbReference type="SAM" id="Phobius"/>
    </source>
</evidence>
<protein>
    <submittedName>
        <fullName evidence="2">Tat pathway signal sequence domain protein</fullName>
    </submittedName>
</protein>
<keyword evidence="3" id="KW-1185">Reference proteome</keyword>
<proteinExistence type="predicted"/>
<keyword evidence="1" id="KW-1133">Transmembrane helix</keyword>
<name>A0ABM9ZUY6_9BACT</name>
<reference evidence="2 3" key="1">
    <citation type="submission" date="2009-12" db="EMBL/GenBank/DDBJ databases">
        <authorList>
            <person name="Shrivastava S."/>
            <person name="Madupu R."/>
            <person name="Durkin A.S."/>
            <person name="Torralba M."/>
            <person name="Methe B."/>
            <person name="Sutton G.G."/>
            <person name="Strausberg R.L."/>
            <person name="Nelson K.E."/>
        </authorList>
    </citation>
    <scope>NUCLEOTIDE SEQUENCE [LARGE SCALE GENOMIC DNA]</scope>
    <source>
        <strain evidence="2 3">W5455</strain>
    </source>
</reference>
<organism evidence="2 3">
    <name type="scientific">Pyramidobacter piscolens W5455</name>
    <dbReference type="NCBI Taxonomy" id="352165"/>
    <lineage>
        <taxon>Bacteria</taxon>
        <taxon>Thermotogati</taxon>
        <taxon>Synergistota</taxon>
        <taxon>Synergistia</taxon>
        <taxon>Synergistales</taxon>
        <taxon>Dethiosulfovibrionaceae</taxon>
        <taxon>Pyramidobacter</taxon>
    </lineage>
</organism>
<gene>
    <name evidence="2" type="ORF">HMPREF7215_0794</name>
</gene>
<evidence type="ECO:0000313" key="3">
    <source>
        <dbReference type="Proteomes" id="UP000006462"/>
    </source>
</evidence>
<evidence type="ECO:0000313" key="2">
    <source>
        <dbReference type="EMBL" id="EFB90750.1"/>
    </source>
</evidence>
<sequence length="506" mass="57894">MRLVTQRDGKNRIASLKAILSEFKNLCRVIFQFVHDNIFSTKFVKIINLDIYPIHYEEVSRRMNTKRKSLLLFTAAAVCVGALSAAPAGATSKEHLIGQAEYYVREFEKEVERQRGGEKMVWRGKQDALSRVQALKLQYPDDPQIEELFQRTKSALMKSKGDFMEITPEMTAYLQTEEKLRREIAALGKKAWDEKLAEYRDTLIDKPFPAPDAKQTAVSDLEGKYVVLDDVQYPQHQFYGATGEYVFTGKPSAGYYFVDIGSRAWLGPYEAAKRFRRQVDTELEEAKSWTVLGKITDITAEIPEAGEKKVGGFQYGWVVTPVALYVPDHVMAYHTPDGEASGAFAGEDIVAKRKESWYSVTAVPADVSPERLMEIYVTAIKEKNYDLYRECIYPDCYKEDTGQELLRYHWDLHQGRFHGEYVHVTFGQAKISVLKGFDDKNDLENFFLDAGQKETLNKVSGTKIEEAVVETRAWNENGKVVGSPHPHRLRRSGGGRWYVYDYQPRF</sequence>
<keyword evidence="1" id="KW-0812">Transmembrane</keyword>
<accession>A0ABM9ZUY6</accession>